<feature type="transmembrane region" description="Helical" evidence="7">
    <location>
        <begin position="6"/>
        <end position="22"/>
    </location>
</feature>
<organism evidence="8 9">
    <name type="scientific">Psychromicrobium silvestre</name>
    <dbReference type="NCBI Taxonomy" id="1645614"/>
    <lineage>
        <taxon>Bacteria</taxon>
        <taxon>Bacillati</taxon>
        <taxon>Actinomycetota</taxon>
        <taxon>Actinomycetes</taxon>
        <taxon>Micrococcales</taxon>
        <taxon>Micrococcaceae</taxon>
        <taxon>Psychromicrobium</taxon>
    </lineage>
</organism>
<feature type="transmembrane region" description="Helical" evidence="7">
    <location>
        <begin position="287"/>
        <end position="306"/>
    </location>
</feature>
<dbReference type="Proteomes" id="UP000521748">
    <property type="component" value="Unassembled WGS sequence"/>
</dbReference>
<dbReference type="RefSeq" id="WP_179389460.1">
    <property type="nucleotide sequence ID" value="NZ_JACBYQ010000002.1"/>
</dbReference>
<evidence type="ECO:0000256" key="4">
    <source>
        <dbReference type="ARBA" id="ARBA00022692"/>
    </source>
</evidence>
<keyword evidence="2" id="KW-0813">Transport</keyword>
<dbReference type="EMBL" id="JACBYQ010000002">
    <property type="protein sequence ID" value="NYE95713.1"/>
    <property type="molecule type" value="Genomic_DNA"/>
</dbReference>
<feature type="transmembrane region" description="Helical" evidence="7">
    <location>
        <begin position="157"/>
        <end position="179"/>
    </location>
</feature>
<dbReference type="AlphaFoldDB" id="A0A7Y9LU88"/>
<proteinExistence type="predicted"/>
<sequence>MGGVLIGFSLVWAIIALGYLLGRFRILGDDAQQVLSRFSFFVASPALLFETISHADFHSVFGSAFWIIAGSALLAALVFVLISLLRRKPFDAELAVGTMTASYANANNLGLPIAVYVLGNAALVAPVVIFQLAIYQPLFVVLIEVLRQRRSAPIGKILLSVIRNPLLIAAVAGVVVAASNWNPPELLFQPFALVGAAAVPSALIAFGISLRGFKPLAERGNRTGVLLATGVKLIVQPVLAYLLATLVFHLAGAAVFAAVVLAGLPTAQNVFVIASRYRIGLVQAKDTVLLSTAIAVPAMLVMAALLTH</sequence>
<feature type="transmembrane region" description="Helical" evidence="7">
    <location>
        <begin position="34"/>
        <end position="52"/>
    </location>
</feature>
<feature type="transmembrane region" description="Helical" evidence="7">
    <location>
        <begin position="225"/>
        <end position="244"/>
    </location>
</feature>
<evidence type="ECO:0000256" key="3">
    <source>
        <dbReference type="ARBA" id="ARBA00022475"/>
    </source>
</evidence>
<evidence type="ECO:0000256" key="6">
    <source>
        <dbReference type="ARBA" id="ARBA00023136"/>
    </source>
</evidence>
<dbReference type="PANTHER" id="PTHR36838:SF3">
    <property type="entry name" value="TRANSPORTER AUXIN EFFLUX CARRIER EC FAMILY"/>
    <property type="match status" value="1"/>
</dbReference>
<dbReference type="PANTHER" id="PTHR36838">
    <property type="entry name" value="AUXIN EFFLUX CARRIER FAMILY PROTEIN"/>
    <property type="match status" value="1"/>
</dbReference>
<feature type="transmembrane region" description="Helical" evidence="7">
    <location>
        <begin position="250"/>
        <end position="275"/>
    </location>
</feature>
<feature type="transmembrane region" description="Helical" evidence="7">
    <location>
        <begin position="64"/>
        <end position="82"/>
    </location>
</feature>
<protein>
    <recommendedName>
        <fullName evidence="10">Permease</fullName>
    </recommendedName>
</protein>
<feature type="transmembrane region" description="Helical" evidence="7">
    <location>
        <begin position="94"/>
        <end position="117"/>
    </location>
</feature>
<evidence type="ECO:0000313" key="9">
    <source>
        <dbReference type="Proteomes" id="UP000521748"/>
    </source>
</evidence>
<name>A0A7Y9LU88_9MICC</name>
<keyword evidence="9" id="KW-1185">Reference proteome</keyword>
<feature type="transmembrane region" description="Helical" evidence="7">
    <location>
        <begin position="123"/>
        <end position="145"/>
    </location>
</feature>
<comment type="subcellular location">
    <subcellularLocation>
        <location evidence="1">Membrane</location>
        <topology evidence="1">Multi-pass membrane protein</topology>
    </subcellularLocation>
</comment>
<reference evidence="8 9" key="1">
    <citation type="submission" date="2020-07" db="EMBL/GenBank/DDBJ databases">
        <title>Sequencing the genomes of 1000 actinobacteria strains.</title>
        <authorList>
            <person name="Klenk H.-P."/>
        </authorList>
    </citation>
    <scope>NUCLEOTIDE SEQUENCE [LARGE SCALE GENOMIC DNA]</scope>
    <source>
        <strain evidence="8 9">DSM 102047</strain>
    </source>
</reference>
<dbReference type="GO" id="GO:0055085">
    <property type="term" value="P:transmembrane transport"/>
    <property type="evidence" value="ECO:0007669"/>
    <property type="project" value="InterPro"/>
</dbReference>
<evidence type="ECO:0000256" key="5">
    <source>
        <dbReference type="ARBA" id="ARBA00022989"/>
    </source>
</evidence>
<keyword evidence="4 7" id="KW-0812">Transmembrane</keyword>
<gene>
    <name evidence="8" type="ORF">FHU41_001963</name>
</gene>
<evidence type="ECO:0008006" key="10">
    <source>
        <dbReference type="Google" id="ProtNLM"/>
    </source>
</evidence>
<comment type="caution">
    <text evidence="8">The sequence shown here is derived from an EMBL/GenBank/DDBJ whole genome shotgun (WGS) entry which is preliminary data.</text>
</comment>
<dbReference type="GO" id="GO:0016020">
    <property type="term" value="C:membrane"/>
    <property type="evidence" value="ECO:0007669"/>
    <property type="project" value="UniProtKB-SubCell"/>
</dbReference>
<evidence type="ECO:0000313" key="8">
    <source>
        <dbReference type="EMBL" id="NYE95713.1"/>
    </source>
</evidence>
<dbReference type="InterPro" id="IPR004776">
    <property type="entry name" value="Mem_transp_PIN-like"/>
</dbReference>
<dbReference type="Pfam" id="PF03547">
    <property type="entry name" value="Mem_trans"/>
    <property type="match status" value="1"/>
</dbReference>
<keyword evidence="5 7" id="KW-1133">Transmembrane helix</keyword>
<feature type="transmembrane region" description="Helical" evidence="7">
    <location>
        <begin position="191"/>
        <end position="213"/>
    </location>
</feature>
<keyword evidence="6 7" id="KW-0472">Membrane</keyword>
<evidence type="ECO:0000256" key="2">
    <source>
        <dbReference type="ARBA" id="ARBA00022448"/>
    </source>
</evidence>
<evidence type="ECO:0000256" key="1">
    <source>
        <dbReference type="ARBA" id="ARBA00004141"/>
    </source>
</evidence>
<accession>A0A7Y9LU88</accession>
<keyword evidence="3" id="KW-1003">Cell membrane</keyword>
<evidence type="ECO:0000256" key="7">
    <source>
        <dbReference type="SAM" id="Phobius"/>
    </source>
</evidence>